<dbReference type="Proteomes" id="UP001177260">
    <property type="component" value="Unassembled WGS sequence"/>
</dbReference>
<reference evidence="1 2" key="1">
    <citation type="journal article" date="2023" name="ACS Omega">
        <title>Identification of the Neoaspergillic Acid Biosynthesis Gene Cluster by Establishing an In Vitro CRISPR-Ribonucleoprotein Genetic System in Aspergillus melleus.</title>
        <authorList>
            <person name="Yuan B."/>
            <person name="Grau M.F."/>
            <person name="Murata R.M."/>
            <person name="Torok T."/>
            <person name="Venkateswaran K."/>
            <person name="Stajich J.E."/>
            <person name="Wang C.C.C."/>
        </authorList>
    </citation>
    <scope>NUCLEOTIDE SEQUENCE [LARGE SCALE GENOMIC DNA]</scope>
    <source>
        <strain evidence="1 2">IMV 1140</strain>
    </source>
</reference>
<comment type="caution">
    <text evidence="1">The sequence shown here is derived from an EMBL/GenBank/DDBJ whole genome shotgun (WGS) entry which is preliminary data.</text>
</comment>
<keyword evidence="2" id="KW-1185">Reference proteome</keyword>
<evidence type="ECO:0000313" key="1">
    <source>
        <dbReference type="EMBL" id="KAK1138612.1"/>
    </source>
</evidence>
<evidence type="ECO:0000313" key="2">
    <source>
        <dbReference type="Proteomes" id="UP001177260"/>
    </source>
</evidence>
<sequence length="653" mass="72567">MALGEYPRLRCRNLGRNVLTPPEVAASVAGAATFAAYLNAKFHVAKDLKAVSALRNGEKGYTKAAAQGRGNVWFLFEEAAARYPDMTCIWAREARYTYCEAVARAARYAQLFRGKGVQKGDIVAFYLQNSADFLIAWLALLSIGCAPATVNYNLTGDALVHCLKLSGAKLLLVDDDEGCQARAEGSKTRIENELGMECLTVDATLEQTLASFPATVPDEGKLARDMAAEFPAILLYTSGTTGMPKACAFTMGRLYRGLTYRRGSINDQSGPAGDRWYSCMPLYHGTSAISMITSLVTGVGVAVGKRFSVRHFWHDIHDSESTIFVYVGEVARYLLAAPPSPLEREHRVRCMYGNGLRPDIWERFRQRFDIPEVGEFFNSTEGVFGLFNYNRGPFSAGSVGHHGLLLRLLLRNVYVPVATDPNTGDVLRDEKTGFALRPSHETGGEILVNIPNEEAFQGYWKNEDATQKKFLRDVFRKGDLFYRSGDALRRQSDGRWYFLDRLGDTFRWKSENVSRATAEVAETLGQYPGIQEANVYGVLVPHHEGRAGCAALQITPEAKPQFNYADFASFALARLPKYAVPVFLRIVENPSHIHNHKQNKVPLREEGVDPEKTGQKASEGADDRFYWLPPGKSEYKEFGRGDWGGLLEGKARL</sequence>
<organism evidence="1 2">
    <name type="scientific">Aspergillus melleus</name>
    <dbReference type="NCBI Taxonomy" id="138277"/>
    <lineage>
        <taxon>Eukaryota</taxon>
        <taxon>Fungi</taxon>
        <taxon>Dikarya</taxon>
        <taxon>Ascomycota</taxon>
        <taxon>Pezizomycotina</taxon>
        <taxon>Eurotiomycetes</taxon>
        <taxon>Eurotiomycetidae</taxon>
        <taxon>Eurotiales</taxon>
        <taxon>Aspergillaceae</taxon>
        <taxon>Aspergillus</taxon>
        <taxon>Aspergillus subgen. Circumdati</taxon>
    </lineage>
</organism>
<accession>A0ACC3AMF5</accession>
<proteinExistence type="predicted"/>
<name>A0ACC3AMF5_9EURO</name>
<protein>
    <submittedName>
        <fullName evidence="1">Uncharacterized protein</fullName>
    </submittedName>
</protein>
<gene>
    <name evidence="1" type="ORF">N8T08_002142</name>
</gene>
<dbReference type="EMBL" id="JAOPJF010000138">
    <property type="protein sequence ID" value="KAK1138612.1"/>
    <property type="molecule type" value="Genomic_DNA"/>
</dbReference>